<name>S7T291_9BACT</name>
<dbReference type="PATRIC" id="fig|1121439.3.peg.2809"/>
<reference evidence="7 8" key="1">
    <citation type="journal article" date="2013" name="Genome Announc.">
        <title>Draft genome sequences for three mercury-methylating, sulfate-reducing bacteria.</title>
        <authorList>
            <person name="Brown S.D."/>
            <person name="Hurt R.A.Jr."/>
            <person name="Gilmour C.C."/>
            <person name="Elias D.A."/>
        </authorList>
    </citation>
    <scope>NUCLEOTIDE SEQUENCE [LARGE SCALE GENOMIC DNA]</scope>
    <source>
        <strain evidence="7 8">DSM 16529</strain>
    </source>
</reference>
<evidence type="ECO:0000256" key="3">
    <source>
        <dbReference type="ARBA" id="ARBA00023134"/>
    </source>
</evidence>
<accession>S7T291</accession>
<evidence type="ECO:0000259" key="5">
    <source>
        <dbReference type="Pfam" id="PF03668"/>
    </source>
</evidence>
<feature type="binding site" evidence="4">
    <location>
        <begin position="66"/>
        <end position="69"/>
    </location>
    <ligand>
        <name>GTP</name>
        <dbReference type="ChEBI" id="CHEBI:37565"/>
    </ligand>
</feature>
<dbReference type="AlphaFoldDB" id="S7T291"/>
<dbReference type="EMBL" id="ATHI01000031">
    <property type="protein sequence ID" value="EPR30701.1"/>
    <property type="molecule type" value="Genomic_DNA"/>
</dbReference>
<sequence length="294" mass="33444">MHVDQHFSVVVLTGLSGAGKSTALRVFEDMGFFCVDGLPAAMIPKLASLYRGQSDARFKGLALGMDIRQHDFLKDWEMALAELAGERIGVQVLFFEADQSELLRRYHETRRPHPMECEDLGLEQALEEERRLLEPLRASASLVVDTTQYSIHDLRRTLQEKWSFLRQGQAGLRTHIISFGFKHAAPKEADLMFDLRFLPNPHFEPSLKPLTGKEPDVAAYVLENPIGREFLERFLGFMGYLVPLYAVEGRYRLTIAIGCTGGRHRSVAVAERLFAYLKEKGYAVTLEHRHIDRV</sequence>
<evidence type="ECO:0000256" key="1">
    <source>
        <dbReference type="ARBA" id="ARBA00022741"/>
    </source>
</evidence>
<dbReference type="NCBIfam" id="NF003828">
    <property type="entry name" value="PRK05416.1"/>
    <property type="match status" value="1"/>
</dbReference>
<evidence type="ECO:0000256" key="4">
    <source>
        <dbReference type="HAMAP-Rule" id="MF_00636"/>
    </source>
</evidence>
<dbReference type="InterPro" id="IPR027417">
    <property type="entry name" value="P-loop_NTPase"/>
</dbReference>
<evidence type="ECO:0000313" key="7">
    <source>
        <dbReference type="EMBL" id="EPR30701.1"/>
    </source>
</evidence>
<dbReference type="Pfam" id="PF03668">
    <property type="entry name" value="RapZ-like_N"/>
    <property type="match status" value="1"/>
</dbReference>
<protein>
    <submittedName>
        <fullName evidence="7">UPF0042 nucleotide-binding protein yhbJ</fullName>
    </submittedName>
</protein>
<dbReference type="InterPro" id="IPR053931">
    <property type="entry name" value="RapZ_C"/>
</dbReference>
<dbReference type="InterPro" id="IPR053930">
    <property type="entry name" value="RapZ-like_N"/>
</dbReference>
<keyword evidence="1 4" id="KW-0547">Nucleotide-binding</keyword>
<organism evidence="7 8">
    <name type="scientific">Alkalidesulfovibrio alkalitolerans DSM 16529</name>
    <dbReference type="NCBI Taxonomy" id="1121439"/>
    <lineage>
        <taxon>Bacteria</taxon>
        <taxon>Pseudomonadati</taxon>
        <taxon>Thermodesulfobacteriota</taxon>
        <taxon>Desulfovibrionia</taxon>
        <taxon>Desulfovibrionales</taxon>
        <taxon>Desulfovibrionaceae</taxon>
        <taxon>Alkalidesulfovibrio</taxon>
    </lineage>
</organism>
<feature type="domain" description="RapZ-like N-terminal" evidence="5">
    <location>
        <begin position="8"/>
        <end position="161"/>
    </location>
</feature>
<feature type="domain" description="RapZ C-terminal" evidence="6">
    <location>
        <begin position="174"/>
        <end position="291"/>
    </location>
</feature>
<dbReference type="RefSeq" id="WP_020888119.1">
    <property type="nucleotide sequence ID" value="NZ_ATHI01000031.1"/>
</dbReference>
<keyword evidence="8" id="KW-1185">Reference proteome</keyword>
<dbReference type="Proteomes" id="UP000014975">
    <property type="component" value="Unassembled WGS sequence"/>
</dbReference>
<keyword evidence="2 4" id="KW-0067">ATP-binding</keyword>
<dbReference type="GO" id="GO:0005524">
    <property type="term" value="F:ATP binding"/>
    <property type="evidence" value="ECO:0007669"/>
    <property type="project" value="UniProtKB-UniRule"/>
</dbReference>
<feature type="binding site" evidence="4">
    <location>
        <begin position="14"/>
        <end position="21"/>
    </location>
    <ligand>
        <name>ATP</name>
        <dbReference type="ChEBI" id="CHEBI:30616"/>
    </ligand>
</feature>
<dbReference type="HAMAP" id="MF_00636">
    <property type="entry name" value="RapZ_like"/>
    <property type="match status" value="1"/>
</dbReference>
<evidence type="ECO:0000313" key="8">
    <source>
        <dbReference type="Proteomes" id="UP000014975"/>
    </source>
</evidence>
<evidence type="ECO:0000259" key="6">
    <source>
        <dbReference type="Pfam" id="PF22740"/>
    </source>
</evidence>
<dbReference type="eggNOG" id="COG1660">
    <property type="taxonomic scope" value="Bacteria"/>
</dbReference>
<dbReference type="PANTHER" id="PTHR30448:SF0">
    <property type="entry name" value="RNASE ADAPTER PROTEIN RAPZ"/>
    <property type="match status" value="1"/>
</dbReference>
<dbReference type="SUPFAM" id="SSF52540">
    <property type="entry name" value="P-loop containing nucleoside triphosphate hydrolases"/>
    <property type="match status" value="1"/>
</dbReference>
<dbReference type="OrthoDB" id="9784461at2"/>
<proteinExistence type="inferred from homology"/>
<dbReference type="PIRSF" id="PIRSF005052">
    <property type="entry name" value="P-loopkin"/>
    <property type="match status" value="1"/>
</dbReference>
<dbReference type="Pfam" id="PF22740">
    <property type="entry name" value="PapZ_C"/>
    <property type="match status" value="1"/>
</dbReference>
<dbReference type="STRING" id="1121439.dsat_1423"/>
<keyword evidence="3 4" id="KW-0342">GTP-binding</keyword>
<dbReference type="GO" id="GO:0005525">
    <property type="term" value="F:GTP binding"/>
    <property type="evidence" value="ECO:0007669"/>
    <property type="project" value="UniProtKB-UniRule"/>
</dbReference>
<comment type="caution">
    <text evidence="7">The sequence shown here is derived from an EMBL/GenBank/DDBJ whole genome shotgun (WGS) entry which is preliminary data.</text>
</comment>
<dbReference type="InterPro" id="IPR005337">
    <property type="entry name" value="RapZ-like"/>
</dbReference>
<gene>
    <name evidence="7" type="ORF">dsat_1423</name>
</gene>
<dbReference type="PANTHER" id="PTHR30448">
    <property type="entry name" value="RNASE ADAPTER PROTEIN RAPZ"/>
    <property type="match status" value="1"/>
</dbReference>
<evidence type="ECO:0000256" key="2">
    <source>
        <dbReference type="ARBA" id="ARBA00022840"/>
    </source>
</evidence>